<dbReference type="InterPro" id="IPR020084">
    <property type="entry name" value="NUDIX_hydrolase_CS"/>
</dbReference>
<keyword evidence="1 3" id="KW-0378">Hydrolase</keyword>
<evidence type="ECO:0000313" key="3">
    <source>
        <dbReference type="EMBL" id="MBP2024179.1"/>
    </source>
</evidence>
<sequence>MEGFNVIAVYDNNCEKLLMCKRRKEPYKGLLNLVGGKIQPNEEGLDAAYRELEEETGISSNDITLTHLMDFAYYIHNCYLEVYVGRLNKEFKVYGDENELLWTHLDENFFEVTKYAGEGNIGHIIEHVKMSRDILLRK</sequence>
<evidence type="ECO:0000313" key="4">
    <source>
        <dbReference type="Proteomes" id="UP001519308"/>
    </source>
</evidence>
<accession>A0ABS4K8R6</accession>
<dbReference type="PROSITE" id="PS51462">
    <property type="entry name" value="NUDIX"/>
    <property type="match status" value="1"/>
</dbReference>
<protein>
    <submittedName>
        <fullName evidence="3">8-oxo-dGTP diphosphatase</fullName>
        <ecNumber evidence="3">3.6.1.55</ecNumber>
    </submittedName>
</protein>
<dbReference type="Proteomes" id="UP001519308">
    <property type="component" value="Unassembled WGS sequence"/>
</dbReference>
<dbReference type="Pfam" id="PF00293">
    <property type="entry name" value="NUDIX"/>
    <property type="match status" value="1"/>
</dbReference>
<dbReference type="PANTHER" id="PTHR43222">
    <property type="entry name" value="NUDIX HYDROLASE 23"/>
    <property type="match status" value="1"/>
</dbReference>
<comment type="caution">
    <text evidence="3">The sequence shown here is derived from an EMBL/GenBank/DDBJ whole genome shotgun (WGS) entry which is preliminary data.</text>
</comment>
<evidence type="ECO:0000259" key="2">
    <source>
        <dbReference type="PROSITE" id="PS51462"/>
    </source>
</evidence>
<dbReference type="PANTHER" id="PTHR43222:SF2">
    <property type="entry name" value="NUDIX HYDROLASE 23, CHLOROPLASTIC"/>
    <property type="match status" value="1"/>
</dbReference>
<dbReference type="InterPro" id="IPR015797">
    <property type="entry name" value="NUDIX_hydrolase-like_dom_sf"/>
</dbReference>
<dbReference type="SUPFAM" id="SSF55811">
    <property type="entry name" value="Nudix"/>
    <property type="match status" value="1"/>
</dbReference>
<organism evidence="3 4">
    <name type="scientific">Clostridium punense</name>
    <dbReference type="NCBI Taxonomy" id="1054297"/>
    <lineage>
        <taxon>Bacteria</taxon>
        <taxon>Bacillati</taxon>
        <taxon>Bacillota</taxon>
        <taxon>Clostridia</taxon>
        <taxon>Eubacteriales</taxon>
        <taxon>Clostridiaceae</taxon>
        <taxon>Clostridium</taxon>
    </lineage>
</organism>
<keyword evidence="4" id="KW-1185">Reference proteome</keyword>
<dbReference type="PROSITE" id="PS00893">
    <property type="entry name" value="NUDIX_BOX"/>
    <property type="match status" value="1"/>
</dbReference>
<reference evidence="3 4" key="1">
    <citation type="submission" date="2021-03" db="EMBL/GenBank/DDBJ databases">
        <title>Genomic Encyclopedia of Type Strains, Phase IV (KMG-IV): sequencing the most valuable type-strain genomes for metagenomic binning, comparative biology and taxonomic classification.</title>
        <authorList>
            <person name="Goeker M."/>
        </authorList>
    </citation>
    <scope>NUCLEOTIDE SEQUENCE [LARGE SCALE GENOMIC DNA]</scope>
    <source>
        <strain evidence="3 4">DSM 28650</strain>
    </source>
</reference>
<dbReference type="EMBL" id="JAGGLL010000053">
    <property type="protein sequence ID" value="MBP2024179.1"/>
    <property type="molecule type" value="Genomic_DNA"/>
</dbReference>
<name>A0ABS4K8R6_9CLOT</name>
<gene>
    <name evidence="3" type="ORF">J2Z44_004034</name>
</gene>
<dbReference type="EC" id="3.6.1.55" evidence="3"/>
<dbReference type="InterPro" id="IPR000086">
    <property type="entry name" value="NUDIX_hydrolase_dom"/>
</dbReference>
<feature type="domain" description="Nudix hydrolase" evidence="2">
    <location>
        <begin position="1"/>
        <end position="125"/>
    </location>
</feature>
<dbReference type="CDD" id="cd02883">
    <property type="entry name" value="NUDIX_Hydrolase"/>
    <property type="match status" value="1"/>
</dbReference>
<evidence type="ECO:0000256" key="1">
    <source>
        <dbReference type="ARBA" id="ARBA00022801"/>
    </source>
</evidence>
<dbReference type="Gene3D" id="3.90.79.10">
    <property type="entry name" value="Nucleoside Triphosphate Pyrophosphohydrolase"/>
    <property type="match status" value="1"/>
</dbReference>
<dbReference type="RefSeq" id="WP_021283838.1">
    <property type="nucleotide sequence ID" value="NZ_JAGGLL010000053.1"/>
</dbReference>
<dbReference type="GO" id="GO:0035539">
    <property type="term" value="F:8-oxo-7,8-dihydrodeoxyguanosine triphosphate pyrophosphatase activity"/>
    <property type="evidence" value="ECO:0007669"/>
    <property type="project" value="UniProtKB-EC"/>
</dbReference>
<proteinExistence type="predicted"/>